<name>A0A481YNB3_9VIRU</name>
<dbReference type="EMBL" id="MK500299">
    <property type="protein sequence ID" value="QBK84833.1"/>
    <property type="molecule type" value="Genomic_DNA"/>
</dbReference>
<reference evidence="1" key="1">
    <citation type="journal article" date="2019" name="MBio">
        <title>Virus Genomes from Deep Sea Sediments Expand the Ocean Megavirome and Support Independent Origins of Viral Gigantism.</title>
        <authorList>
            <person name="Backstrom D."/>
            <person name="Yutin N."/>
            <person name="Jorgensen S.L."/>
            <person name="Dharamshi J."/>
            <person name="Homa F."/>
            <person name="Zaremba-Niedwiedzka K."/>
            <person name="Spang A."/>
            <person name="Wolf Y.I."/>
            <person name="Koonin E.V."/>
            <person name="Ettema T.J."/>
        </authorList>
    </citation>
    <scope>NUCLEOTIDE SEQUENCE</scope>
</reference>
<organism evidence="1">
    <name type="scientific">Pithovirus LCDPAC02</name>
    <dbReference type="NCBI Taxonomy" id="2506601"/>
    <lineage>
        <taxon>Viruses</taxon>
        <taxon>Pithoviruses</taxon>
    </lineage>
</organism>
<proteinExistence type="predicted"/>
<evidence type="ECO:0000313" key="1">
    <source>
        <dbReference type="EMBL" id="QBK84833.1"/>
    </source>
</evidence>
<accession>A0A481YNB3</accession>
<gene>
    <name evidence="1" type="ORF">LCDPAC02_00320</name>
</gene>
<sequence>MDEFMDYIIDGNITSFFSLDIKSLIKIAKYINKNSNKYKDLYIYLTDVCPGCDTTYEKLKIINIISTDIIIYRNEFNISWFNNLWLKKIGK</sequence>
<protein>
    <submittedName>
        <fullName evidence="1">Uncharacterized protein</fullName>
    </submittedName>
</protein>